<comment type="similarity">
    <text evidence="10">Belongs to the MnmA/TRMU family.</text>
</comment>
<evidence type="ECO:0000256" key="8">
    <source>
        <dbReference type="ARBA" id="ARBA00051542"/>
    </source>
</evidence>
<sequence length="359" mass="37975">MSGGVDSSASARILMDAGFDVVGVTCVFVDDEASRKAVSDAREVADVLGVEHIVKDCTKRFSCNVVDPFVQAYAAGKTPSPCVVCNGSCKIPSLLEAADTAGCDFVATGHYANVVRRNGRLAVARAAFPPKDQSYMLAMLSQDQLARLILPLGAVSQGKAYIRERAALWGLPVASKSDSQDICFIHGSHLDFLADRGLADDPGSIVTLDGRRVGRHKGLHRYTIGQRKGLDIGGAPEPYYVVGKRADANELVVAFAADASIDGVSVEGMVWQGLSCDQAARAIAREGGLSCTVKLRYRQQAMPCRIVSCEARGSSAAAVRVELDEPQAATAPGQYAVFYDGDIVLGAGVIASSTRFRTL</sequence>
<keyword evidence="4 10" id="KW-0547">Nucleotide-binding</keyword>
<comment type="function">
    <text evidence="9 10">Catalyzes the 2-thiolation of uridine at the wobble position (U34) of tRNA, leading to the formation of s(2)U34.</text>
</comment>
<dbReference type="GO" id="GO:0000049">
    <property type="term" value="F:tRNA binding"/>
    <property type="evidence" value="ECO:0007669"/>
    <property type="project" value="UniProtKB-KW"/>
</dbReference>
<reference evidence="13" key="1">
    <citation type="submission" date="2021-02" db="EMBL/GenBank/DDBJ databases">
        <title>Infant gut strain persistence is associated with maternal origin, phylogeny, and functional potential including surface adhesion and iron acquisition.</title>
        <authorList>
            <person name="Lou Y.C."/>
        </authorList>
    </citation>
    <scope>NUCLEOTIDE SEQUENCE</scope>
    <source>
        <strain evidence="13">L2_039_000G1_dasL2_039_000G1_concoct_11</strain>
    </source>
</reference>
<dbReference type="InterPro" id="IPR023382">
    <property type="entry name" value="MnmA-like_central_sf"/>
</dbReference>
<gene>
    <name evidence="10 13" type="primary">mnmA</name>
    <name evidence="13" type="ORF">KH142_03640</name>
</gene>
<keyword evidence="2 10" id="KW-0808">Transferase</keyword>
<evidence type="ECO:0000256" key="1">
    <source>
        <dbReference type="ARBA" id="ARBA00022555"/>
    </source>
</evidence>
<dbReference type="Gene3D" id="2.40.30.10">
    <property type="entry name" value="Translation factors"/>
    <property type="match status" value="1"/>
</dbReference>
<feature type="site" description="Interaction with tRNA" evidence="10">
    <location>
        <position position="334"/>
    </location>
</feature>
<evidence type="ECO:0000256" key="5">
    <source>
        <dbReference type="ARBA" id="ARBA00022840"/>
    </source>
</evidence>
<evidence type="ECO:0000256" key="4">
    <source>
        <dbReference type="ARBA" id="ARBA00022741"/>
    </source>
</evidence>
<keyword evidence="1 10" id="KW-0820">tRNA-binding</keyword>
<protein>
    <recommendedName>
        <fullName evidence="10">tRNA-specific 2-thiouridylase MnmA</fullName>
        <ecNumber evidence="10">2.8.1.13</ecNumber>
    </recommendedName>
</protein>
<dbReference type="AlphaFoldDB" id="A0A943UTG7"/>
<dbReference type="Pfam" id="PF20259">
    <property type="entry name" value="tRNA_Me_trans_M"/>
    <property type="match status" value="1"/>
</dbReference>
<feature type="active site" description="Cysteine persulfide intermediate" evidence="10">
    <location>
        <position position="183"/>
    </location>
</feature>
<comment type="catalytic activity">
    <reaction evidence="8 10">
        <text>S-sulfanyl-L-cysteinyl-[protein] + uridine(34) in tRNA + AH2 + ATP = 2-thiouridine(34) in tRNA + L-cysteinyl-[protein] + A + AMP + diphosphate + H(+)</text>
        <dbReference type="Rhea" id="RHEA:47032"/>
        <dbReference type="Rhea" id="RHEA-COMP:10131"/>
        <dbReference type="Rhea" id="RHEA-COMP:11726"/>
        <dbReference type="Rhea" id="RHEA-COMP:11727"/>
        <dbReference type="Rhea" id="RHEA-COMP:11728"/>
        <dbReference type="ChEBI" id="CHEBI:13193"/>
        <dbReference type="ChEBI" id="CHEBI:15378"/>
        <dbReference type="ChEBI" id="CHEBI:17499"/>
        <dbReference type="ChEBI" id="CHEBI:29950"/>
        <dbReference type="ChEBI" id="CHEBI:30616"/>
        <dbReference type="ChEBI" id="CHEBI:33019"/>
        <dbReference type="ChEBI" id="CHEBI:61963"/>
        <dbReference type="ChEBI" id="CHEBI:65315"/>
        <dbReference type="ChEBI" id="CHEBI:87170"/>
        <dbReference type="ChEBI" id="CHEBI:456215"/>
        <dbReference type="EC" id="2.8.1.13"/>
    </reaction>
</comment>
<dbReference type="InterPro" id="IPR046884">
    <property type="entry name" value="MnmA-like_central"/>
</dbReference>
<feature type="domain" description="tRNA-specific 2-thiouridylase MnmA-like C-terminal" evidence="11">
    <location>
        <begin position="287"/>
        <end position="350"/>
    </location>
</feature>
<dbReference type="Pfam" id="PF03054">
    <property type="entry name" value="tRNA_Me_trans"/>
    <property type="match status" value="1"/>
</dbReference>
<dbReference type="SUPFAM" id="SSF52402">
    <property type="entry name" value="Adenine nucleotide alpha hydrolases-like"/>
    <property type="match status" value="1"/>
</dbReference>
<dbReference type="Proteomes" id="UP000727506">
    <property type="component" value="Unassembled WGS sequence"/>
</dbReference>
<dbReference type="PANTHER" id="PTHR11933:SF5">
    <property type="entry name" value="MITOCHONDRIAL TRNA-SPECIFIC 2-THIOURIDYLASE 1"/>
    <property type="match status" value="1"/>
</dbReference>
<dbReference type="PANTHER" id="PTHR11933">
    <property type="entry name" value="TRNA 5-METHYLAMINOMETHYL-2-THIOURIDYLATE -METHYLTRANSFERASE"/>
    <property type="match status" value="1"/>
</dbReference>
<evidence type="ECO:0000256" key="9">
    <source>
        <dbReference type="ARBA" id="ARBA00056575"/>
    </source>
</evidence>
<dbReference type="NCBIfam" id="TIGR00420">
    <property type="entry name" value="trmU"/>
    <property type="match status" value="1"/>
</dbReference>
<dbReference type="GO" id="GO:0002143">
    <property type="term" value="P:tRNA wobble position uridine thiolation"/>
    <property type="evidence" value="ECO:0007669"/>
    <property type="project" value="TreeGrafter"/>
</dbReference>
<dbReference type="Pfam" id="PF20258">
    <property type="entry name" value="tRNA_Me_trans_C"/>
    <property type="match status" value="1"/>
</dbReference>
<evidence type="ECO:0000259" key="11">
    <source>
        <dbReference type="Pfam" id="PF20258"/>
    </source>
</evidence>
<feature type="domain" description="tRNA-specific 2-thiouridylase MnmA-like central" evidence="12">
    <location>
        <begin position="191"/>
        <end position="254"/>
    </location>
</feature>
<feature type="site" description="Interaction with tRNA" evidence="10">
    <location>
        <position position="110"/>
    </location>
</feature>
<evidence type="ECO:0000259" key="12">
    <source>
        <dbReference type="Pfam" id="PF20259"/>
    </source>
</evidence>
<dbReference type="EMBL" id="JAGZSV010000043">
    <property type="protein sequence ID" value="MBS6940571.1"/>
    <property type="molecule type" value="Genomic_DNA"/>
</dbReference>
<evidence type="ECO:0000256" key="3">
    <source>
        <dbReference type="ARBA" id="ARBA00022694"/>
    </source>
</evidence>
<evidence type="ECO:0000256" key="2">
    <source>
        <dbReference type="ARBA" id="ARBA00022679"/>
    </source>
</evidence>
<evidence type="ECO:0000256" key="10">
    <source>
        <dbReference type="HAMAP-Rule" id="MF_00144"/>
    </source>
</evidence>
<comment type="subcellular location">
    <subcellularLocation>
        <location evidence="10">Cytoplasm</location>
    </subcellularLocation>
</comment>
<feature type="binding site" evidence="10">
    <location>
        <position position="109"/>
    </location>
    <ligand>
        <name>ATP</name>
        <dbReference type="ChEBI" id="CHEBI:30616"/>
    </ligand>
</feature>
<name>A0A943UTG7_9ACTN</name>
<keyword evidence="7" id="KW-1015">Disulfide bond</keyword>
<evidence type="ECO:0000256" key="7">
    <source>
        <dbReference type="ARBA" id="ARBA00023157"/>
    </source>
</evidence>
<keyword evidence="6 10" id="KW-0694">RNA-binding</keyword>
<feature type="region of interest" description="Interaction with tRNA" evidence="10">
    <location>
        <begin position="131"/>
        <end position="133"/>
    </location>
</feature>
<comment type="caution">
    <text evidence="10">Lacks conserved residue(s) required for the propagation of feature annotation.</text>
</comment>
<evidence type="ECO:0000313" key="13">
    <source>
        <dbReference type="EMBL" id="MBS6940571.1"/>
    </source>
</evidence>
<comment type="caution">
    <text evidence="13">The sequence shown here is derived from an EMBL/GenBank/DDBJ whole genome shotgun (WGS) entry which is preliminary data.</text>
</comment>
<dbReference type="GO" id="GO:0005524">
    <property type="term" value="F:ATP binding"/>
    <property type="evidence" value="ECO:0007669"/>
    <property type="project" value="UniProtKB-KW"/>
</dbReference>
<feature type="region of interest" description="Interaction with tRNA" evidence="10">
    <location>
        <begin position="296"/>
        <end position="297"/>
    </location>
</feature>
<dbReference type="GO" id="GO:0103016">
    <property type="term" value="F:tRNA-uridine 2-sulfurtransferase activity"/>
    <property type="evidence" value="ECO:0007669"/>
    <property type="project" value="UniProtKB-EC"/>
</dbReference>
<proteinExistence type="inferred from homology"/>
<keyword evidence="3 10" id="KW-0819">tRNA processing</keyword>
<dbReference type="NCBIfam" id="NF001138">
    <property type="entry name" value="PRK00143.1"/>
    <property type="match status" value="1"/>
</dbReference>
<dbReference type="FunFam" id="2.30.30.280:FF:000001">
    <property type="entry name" value="tRNA-specific 2-thiouridylase MnmA"/>
    <property type="match status" value="1"/>
</dbReference>
<organism evidence="13 14">
    <name type="scientific">Slackia piriformis</name>
    <dbReference type="NCBI Taxonomy" id="626934"/>
    <lineage>
        <taxon>Bacteria</taxon>
        <taxon>Bacillati</taxon>
        <taxon>Actinomycetota</taxon>
        <taxon>Coriobacteriia</taxon>
        <taxon>Eggerthellales</taxon>
        <taxon>Eggerthellaceae</taxon>
        <taxon>Slackia</taxon>
    </lineage>
</organism>
<keyword evidence="10" id="KW-0963">Cytoplasm</keyword>
<keyword evidence="5 10" id="KW-0067">ATP-binding</keyword>
<dbReference type="CDD" id="cd01998">
    <property type="entry name" value="MnmA_TRMU-like"/>
    <property type="match status" value="1"/>
</dbReference>
<dbReference type="GO" id="GO:0005737">
    <property type="term" value="C:cytoplasm"/>
    <property type="evidence" value="ECO:0007669"/>
    <property type="project" value="UniProtKB-SubCell"/>
</dbReference>
<dbReference type="Gene3D" id="2.30.30.280">
    <property type="entry name" value="Adenine nucleotide alpha hydrolases-like domains"/>
    <property type="match status" value="1"/>
</dbReference>
<dbReference type="InterPro" id="IPR004506">
    <property type="entry name" value="MnmA-like"/>
</dbReference>
<dbReference type="InterPro" id="IPR046885">
    <property type="entry name" value="MnmA-like_C"/>
</dbReference>
<evidence type="ECO:0000256" key="6">
    <source>
        <dbReference type="ARBA" id="ARBA00022884"/>
    </source>
</evidence>
<evidence type="ECO:0000313" key="14">
    <source>
        <dbReference type="Proteomes" id="UP000727506"/>
    </source>
</evidence>
<dbReference type="InterPro" id="IPR014729">
    <property type="entry name" value="Rossmann-like_a/b/a_fold"/>
</dbReference>
<dbReference type="EC" id="2.8.1.13" evidence="10"/>
<dbReference type="Gene3D" id="3.40.50.620">
    <property type="entry name" value="HUPs"/>
    <property type="match status" value="1"/>
</dbReference>
<feature type="active site" description="Nucleophile" evidence="10">
    <location>
        <position position="85"/>
    </location>
</feature>
<accession>A0A943UTG7</accession>
<dbReference type="HAMAP" id="MF_00144">
    <property type="entry name" value="tRNA_thiouridyl_MnmA"/>
    <property type="match status" value="1"/>
</dbReference>